<proteinExistence type="predicted"/>
<evidence type="ECO:0000313" key="1">
    <source>
        <dbReference type="EMBL" id="QJD85664.1"/>
    </source>
</evidence>
<dbReference type="AlphaFoldDB" id="A0A7Z2VMI6"/>
<dbReference type="RefSeq" id="WP_169281924.1">
    <property type="nucleotide sequence ID" value="NZ_CP051680.1"/>
</dbReference>
<dbReference type="Proteomes" id="UP000502248">
    <property type="component" value="Chromosome"/>
</dbReference>
<sequence>MEEKRKRIGIIATRNDPVLLYAVRELKRYLNASASLEAEEREEPTEERYDGYIELVIGHSLPNFSFGIEPGFDSGTGKPVLRLTGRDATGVLHAVYTFLEEMGIVFDISGPVVTKSFEYDKIWDLKEFVVPAVKWRGIRQHINFPMDISSYSLPDAREYICNLARLRMNCITFHSYPGQWYDLPSGELAGNFFYGQRYPIPRQLSPYIANENLFCIPEIERHDEDAPSKSQAAIQWLGAVMQEAKAVGLKVRFSVELRDHLDRAGLEICDRILALYPLIDELELITQECGTWAYPVLPARELEGLIAELFGPEVLEDGAIRRILAEACRETDEDTKAFINAGIWQLPGTLKELSNHIRLANELLASREERTVPELALGLYATDHSTLKIIRRILETHMPADVRCSLLPAHGARAVENSLKAMEVDRELMRNCMIYSWVEFDGNMYLQQNAVEGIGQLLKFLTTSQDNKQIYGINLNHWRTAENKTAAKYGSLTMIRGYIEPEEFYESYAQSLGIADTPRYASAMALLDETDDQVRNRLSNIGFCFADCWWNGRLGYFGAYEPQRITTIREEYKRVLELFQTCRIDTATANGSNDLELIANRIECTLIHLNMVEVMTQLQAVCGSLPPGTLSEAQKHDVISVCTRALGYCDEYMEHYCRILPDRGSEGTVISYYHTLPSVIHKIMELYVTGSIEESKPDSHADAPPSPAI</sequence>
<dbReference type="KEGG" id="cheb:HH215_22410"/>
<protein>
    <submittedName>
        <fullName evidence="1">Uncharacterized protein</fullName>
    </submittedName>
</protein>
<reference evidence="1 2" key="1">
    <citation type="submission" date="2020-04" db="EMBL/GenBank/DDBJ databases">
        <title>Genome sequencing of novel species.</title>
        <authorList>
            <person name="Heo J."/>
            <person name="Kim S.-J."/>
            <person name="Kim J.-S."/>
            <person name="Hong S.-B."/>
            <person name="Kwon S.-W."/>
        </authorList>
    </citation>
    <scope>NUCLEOTIDE SEQUENCE [LARGE SCALE GENOMIC DNA]</scope>
    <source>
        <strain evidence="1 2">MFER-1</strain>
    </source>
</reference>
<keyword evidence="2" id="KW-1185">Reference proteome</keyword>
<accession>A0A7Z2VMI6</accession>
<name>A0A7Z2VMI6_9BACL</name>
<gene>
    <name evidence="1" type="ORF">HH215_22410</name>
</gene>
<evidence type="ECO:0000313" key="2">
    <source>
        <dbReference type="Proteomes" id="UP000502248"/>
    </source>
</evidence>
<organism evidence="1 2">
    <name type="scientific">Cohnella herbarum</name>
    <dbReference type="NCBI Taxonomy" id="2728023"/>
    <lineage>
        <taxon>Bacteria</taxon>
        <taxon>Bacillati</taxon>
        <taxon>Bacillota</taxon>
        <taxon>Bacilli</taxon>
        <taxon>Bacillales</taxon>
        <taxon>Paenibacillaceae</taxon>
        <taxon>Cohnella</taxon>
    </lineage>
</organism>
<dbReference type="EMBL" id="CP051680">
    <property type="protein sequence ID" value="QJD85664.1"/>
    <property type="molecule type" value="Genomic_DNA"/>
</dbReference>